<gene>
    <name evidence="4" type="ORF">TW72_10225</name>
</gene>
<dbReference type="InterPro" id="IPR031979">
    <property type="entry name" value="DUF4785_N"/>
</dbReference>
<dbReference type="Pfam" id="PF20943">
    <property type="entry name" value="DUF4785_3rd"/>
    <property type="match status" value="1"/>
</dbReference>
<protein>
    <recommendedName>
        <fullName evidence="6">DUF4785 domain-containing protein</fullName>
    </recommendedName>
</protein>
<dbReference type="PATRIC" id="fig|151081.8.peg.1883"/>
<evidence type="ECO:0000259" key="3">
    <source>
        <dbReference type="Pfam" id="PF20943"/>
    </source>
</evidence>
<keyword evidence="5" id="KW-1185">Reference proteome</keyword>
<evidence type="ECO:0008006" key="6">
    <source>
        <dbReference type="Google" id="ProtNLM"/>
    </source>
</evidence>
<name>A0A0F4PUV8_9GAMM</name>
<dbReference type="InterPro" id="IPR048295">
    <property type="entry name" value="DUF4785_C"/>
</dbReference>
<evidence type="ECO:0000259" key="2">
    <source>
        <dbReference type="Pfam" id="PF16024"/>
    </source>
</evidence>
<feature type="chain" id="PRO_5002474509" description="DUF4785 domain-containing protein" evidence="1">
    <location>
        <begin position="20"/>
        <end position="374"/>
    </location>
</feature>
<dbReference type="OrthoDB" id="6284234at2"/>
<dbReference type="GeneID" id="58228867"/>
<dbReference type="eggNOG" id="ENOG5032T40">
    <property type="taxonomic scope" value="Bacteria"/>
</dbReference>
<keyword evidence="1" id="KW-0732">Signal</keyword>
<dbReference type="Gene3D" id="2.60.120.1370">
    <property type="match status" value="1"/>
</dbReference>
<feature type="domain" description="DUF4785" evidence="3">
    <location>
        <begin position="276"/>
        <end position="366"/>
    </location>
</feature>
<evidence type="ECO:0000313" key="5">
    <source>
        <dbReference type="Proteomes" id="UP000033664"/>
    </source>
</evidence>
<evidence type="ECO:0000256" key="1">
    <source>
        <dbReference type="SAM" id="SignalP"/>
    </source>
</evidence>
<dbReference type="Pfam" id="PF16024">
    <property type="entry name" value="DUF4785_1st"/>
    <property type="match status" value="1"/>
</dbReference>
<accession>A0A0F4PUV8</accession>
<evidence type="ECO:0000313" key="4">
    <source>
        <dbReference type="EMBL" id="KJY99255.1"/>
    </source>
</evidence>
<organism evidence="4 5">
    <name type="scientific">Pseudoalteromonas ruthenica</name>
    <dbReference type="NCBI Taxonomy" id="151081"/>
    <lineage>
        <taxon>Bacteria</taxon>
        <taxon>Pseudomonadati</taxon>
        <taxon>Pseudomonadota</taxon>
        <taxon>Gammaproteobacteria</taxon>
        <taxon>Alteromonadales</taxon>
        <taxon>Pseudoalteromonadaceae</taxon>
        <taxon>Pseudoalteromonas</taxon>
    </lineage>
</organism>
<feature type="domain" description="DUF4785" evidence="2">
    <location>
        <begin position="16"/>
        <end position="161"/>
    </location>
</feature>
<dbReference type="Proteomes" id="UP000033664">
    <property type="component" value="Unassembled WGS sequence"/>
</dbReference>
<reference evidence="4 5" key="1">
    <citation type="journal article" date="2015" name="BMC Genomics">
        <title>Genome mining reveals unlocked bioactive potential of marine Gram-negative bacteria.</title>
        <authorList>
            <person name="Machado H."/>
            <person name="Sonnenschein E.C."/>
            <person name="Melchiorsen J."/>
            <person name="Gram L."/>
        </authorList>
    </citation>
    <scope>NUCLEOTIDE SEQUENCE [LARGE SCALE GENOMIC DNA]</scope>
    <source>
        <strain evidence="4 5">S3137</strain>
    </source>
</reference>
<dbReference type="Gene3D" id="2.60.40.3870">
    <property type="entry name" value="Uncharacterised protein PF16024, DUF4785"/>
    <property type="match status" value="1"/>
</dbReference>
<comment type="caution">
    <text evidence="4">The sequence shown here is derived from an EMBL/GenBank/DDBJ whole genome shotgun (WGS) entry which is preliminary data.</text>
</comment>
<sequence>MKYTLTLSALAMMTSAAMANEQTIYQWPNVYQGDNTSLQQLTKSSHEYWQTVSGRELKQGVAVHVTQADHLIRVAPKARFDSGTVIKPQQLQMDKLQLRDAKTNATLALKSIAAQQQMQQAGFKDGSVAIQLKNVSAQGKPMLQSTQPLGDDDQYLVHVVEKDSPYALKAHADFRVDEQQRSLAMDLSIAQQGNASKAANNVSLRVHSPVNEQLSARYANGKVIFSQPLQHVGAAQGFYEIEADTTVNINGQQVKRTIKLPFVYSKDTITMKTAKVSAFGNNRFQASVPVNVSDEGRYAIRATLQGMVAGKATKLATVEVAKEIKGVDTFTLPFDVATAATGPFKLVDVELSDHTRMLKFTRTQKFVKGPVAGF</sequence>
<feature type="signal peptide" evidence="1">
    <location>
        <begin position="1"/>
        <end position="19"/>
    </location>
</feature>
<proteinExistence type="predicted"/>
<dbReference type="RefSeq" id="WP_045979381.1">
    <property type="nucleotide sequence ID" value="NZ_JXXY01000007.1"/>
</dbReference>
<dbReference type="AlphaFoldDB" id="A0A0F4PUV8"/>
<dbReference type="EMBL" id="JXXZ01000008">
    <property type="protein sequence ID" value="KJY99255.1"/>
    <property type="molecule type" value="Genomic_DNA"/>
</dbReference>